<comment type="similarity">
    <text evidence="3 9">Belongs to the CobD/CbiB family.</text>
</comment>
<feature type="transmembrane region" description="Helical" evidence="9">
    <location>
        <begin position="66"/>
        <end position="86"/>
    </location>
</feature>
<comment type="subcellular location">
    <subcellularLocation>
        <location evidence="1 9">Cell membrane</location>
        <topology evidence="1 9">Multi-pass membrane protein</topology>
    </subcellularLocation>
</comment>
<feature type="transmembrane region" description="Helical" evidence="9">
    <location>
        <begin position="310"/>
        <end position="329"/>
    </location>
</feature>
<keyword evidence="7 9" id="KW-1133">Transmembrane helix</keyword>
<evidence type="ECO:0000313" key="11">
    <source>
        <dbReference type="Proteomes" id="UP001481413"/>
    </source>
</evidence>
<dbReference type="PANTHER" id="PTHR34308:SF1">
    <property type="entry name" value="COBALAMIN BIOSYNTHESIS PROTEIN CBIB"/>
    <property type="match status" value="1"/>
</dbReference>
<feature type="transmembrane region" description="Helical" evidence="9">
    <location>
        <begin position="169"/>
        <end position="191"/>
    </location>
</feature>
<protein>
    <recommendedName>
        <fullName evidence="9">Cobalamin biosynthesis protein CobD</fullName>
    </recommendedName>
</protein>
<evidence type="ECO:0000256" key="4">
    <source>
        <dbReference type="ARBA" id="ARBA00022475"/>
    </source>
</evidence>
<sequence>MLFFWLNQGALDLHWGVLILVALLVSALYLDALLGEPRRFHPLVGFGRWATAVEALFNRAGGVPGYILGFLALIIVLIPIAAVVIGMQAVTSLSLVSGCIFQLLILYLCIGWQSLQEHVEEVWRALATNELVQAREALARIVSRNTRVLDEDEVAQASIESTLENSSDALFATLFWFVIAGAEGAVLHRWVNTLDAMWGYRNERFFYFGWAAAKLDDAMAWIPSRIAALCFVAAAGEHRQSAMGCWKAQAKHCASPNGGVVMTAGAGALNRRLSARAFYDGAWQQKPAMGCGAMASIKDIPRAITLVRKALLIFMACTVVIALAVHYATGVL</sequence>
<dbReference type="EMBL" id="BAABWH010000001">
    <property type="protein sequence ID" value="GAA6144182.1"/>
    <property type="molecule type" value="Genomic_DNA"/>
</dbReference>
<evidence type="ECO:0000256" key="9">
    <source>
        <dbReference type="HAMAP-Rule" id="MF_00024"/>
    </source>
</evidence>
<evidence type="ECO:0000256" key="1">
    <source>
        <dbReference type="ARBA" id="ARBA00004651"/>
    </source>
</evidence>
<dbReference type="InterPro" id="IPR004485">
    <property type="entry name" value="Cobalamin_biosynth_CobD/CbiB"/>
</dbReference>
<keyword evidence="5 9" id="KW-0169">Cobalamin biosynthesis</keyword>
<dbReference type="RefSeq" id="WP_353293123.1">
    <property type="nucleotide sequence ID" value="NZ_BAABWH010000001.1"/>
</dbReference>
<comment type="function">
    <text evidence="9">Converts cobyric acid to cobinamide by the addition of aminopropanol on the F carboxylic group.</text>
</comment>
<dbReference type="NCBIfam" id="TIGR00380">
    <property type="entry name" value="cobal_cbiB"/>
    <property type="match status" value="1"/>
</dbReference>
<accession>A0ABP9ZVL9</accession>
<evidence type="ECO:0000256" key="8">
    <source>
        <dbReference type="ARBA" id="ARBA00023136"/>
    </source>
</evidence>
<keyword evidence="11" id="KW-1185">Reference proteome</keyword>
<organism evidence="10 11">
    <name type="scientific">Thalassolituus maritimus</name>
    <dbReference type="NCBI Taxonomy" id="484498"/>
    <lineage>
        <taxon>Bacteria</taxon>
        <taxon>Pseudomonadati</taxon>
        <taxon>Pseudomonadota</taxon>
        <taxon>Gammaproteobacteria</taxon>
        <taxon>Oceanospirillales</taxon>
        <taxon>Oceanospirillaceae</taxon>
        <taxon>Thalassolituus</taxon>
    </lineage>
</organism>
<evidence type="ECO:0000256" key="2">
    <source>
        <dbReference type="ARBA" id="ARBA00004953"/>
    </source>
</evidence>
<reference evidence="10 11" key="1">
    <citation type="submission" date="2024-04" db="EMBL/GenBank/DDBJ databases">
        <title>Draft genome sequence of Thalassolituus maritimus NBRC 116585.</title>
        <authorList>
            <person name="Miyakawa T."/>
            <person name="Kusuya Y."/>
            <person name="Miura T."/>
        </authorList>
    </citation>
    <scope>NUCLEOTIDE SEQUENCE [LARGE SCALE GENOMIC DNA]</scope>
    <source>
        <strain evidence="10 11">5NW40-0001</strain>
    </source>
</reference>
<evidence type="ECO:0000256" key="7">
    <source>
        <dbReference type="ARBA" id="ARBA00022989"/>
    </source>
</evidence>
<keyword evidence="8 9" id="KW-0472">Membrane</keyword>
<evidence type="ECO:0000313" key="10">
    <source>
        <dbReference type="EMBL" id="GAA6144182.1"/>
    </source>
</evidence>
<comment type="pathway">
    <text evidence="2 9">Cofactor biosynthesis; adenosylcobalamin biosynthesis.</text>
</comment>
<comment type="caution">
    <text evidence="10">The sequence shown here is derived from an EMBL/GenBank/DDBJ whole genome shotgun (WGS) entry which is preliminary data.</text>
</comment>
<keyword evidence="6 9" id="KW-0812">Transmembrane</keyword>
<dbReference type="PANTHER" id="PTHR34308">
    <property type="entry name" value="COBALAMIN BIOSYNTHESIS PROTEIN CBIB"/>
    <property type="match status" value="1"/>
</dbReference>
<evidence type="ECO:0000256" key="3">
    <source>
        <dbReference type="ARBA" id="ARBA00006263"/>
    </source>
</evidence>
<keyword evidence="4 9" id="KW-1003">Cell membrane</keyword>
<feature type="transmembrane region" description="Helical" evidence="9">
    <location>
        <begin position="12"/>
        <end position="30"/>
    </location>
</feature>
<proteinExistence type="inferred from homology"/>
<dbReference type="Proteomes" id="UP001481413">
    <property type="component" value="Unassembled WGS sequence"/>
</dbReference>
<dbReference type="HAMAP" id="MF_00024">
    <property type="entry name" value="CobD_CbiB"/>
    <property type="match status" value="1"/>
</dbReference>
<evidence type="ECO:0000256" key="5">
    <source>
        <dbReference type="ARBA" id="ARBA00022573"/>
    </source>
</evidence>
<gene>
    <name evidence="10" type="primary">cbiB</name>
    <name evidence="9" type="synonym">cobD</name>
    <name evidence="10" type="ORF">NBRC116585_02990</name>
</gene>
<feature type="transmembrane region" description="Helical" evidence="9">
    <location>
        <begin position="93"/>
        <end position="115"/>
    </location>
</feature>
<dbReference type="Pfam" id="PF03186">
    <property type="entry name" value="CobD_Cbib"/>
    <property type="match status" value="1"/>
</dbReference>
<name>A0ABP9ZVL9_9GAMM</name>
<evidence type="ECO:0000256" key="6">
    <source>
        <dbReference type="ARBA" id="ARBA00022692"/>
    </source>
</evidence>